<dbReference type="Proteomes" id="UP000060016">
    <property type="component" value="Chromosome"/>
</dbReference>
<gene>
    <name evidence="2" type="ORF">AK829_01025</name>
</gene>
<dbReference type="InterPro" id="IPR027417">
    <property type="entry name" value="P-loop_NTPase"/>
</dbReference>
<evidence type="ECO:0000313" key="2">
    <source>
        <dbReference type="EMBL" id="AKV57985.1"/>
    </source>
</evidence>
<reference evidence="2 3" key="1">
    <citation type="submission" date="2015-08" db="EMBL/GenBank/DDBJ databases">
        <authorList>
            <person name="Babu N.S."/>
            <person name="Beckwith C.J."/>
            <person name="Beseler K.G."/>
            <person name="Brison A."/>
            <person name="Carone J.V."/>
            <person name="Caskin T.P."/>
            <person name="Diamond M."/>
            <person name="Durham M.E."/>
            <person name="Foxe J.M."/>
            <person name="Go M."/>
            <person name="Henderson B.A."/>
            <person name="Jones I.B."/>
            <person name="McGettigan J.A."/>
            <person name="Micheletti S.J."/>
            <person name="Nasrallah M.E."/>
            <person name="Ortiz D."/>
            <person name="Piller C.R."/>
            <person name="Privatt S.R."/>
            <person name="Schneider S.L."/>
            <person name="Sharp S."/>
            <person name="Smith T.C."/>
            <person name="Stanton J.D."/>
            <person name="Ullery H.E."/>
            <person name="Wilson R.J."/>
            <person name="Serrano M.G."/>
            <person name="Buck G."/>
            <person name="Lee V."/>
            <person name="Wang Y."/>
            <person name="Carvalho R."/>
            <person name="Voegtly L."/>
            <person name="Shi R."/>
            <person name="Duckworth R."/>
            <person name="Johnson A."/>
            <person name="Loviza R."/>
            <person name="Walstead R."/>
            <person name="Shah Z."/>
            <person name="Kiflezghi M."/>
            <person name="Wade K."/>
            <person name="Ball S.L."/>
            <person name="Bradley K.W."/>
            <person name="Asai D.J."/>
            <person name="Bowman C.A."/>
            <person name="Russell D.A."/>
            <person name="Pope W.H."/>
            <person name="Jacobs-Sera D."/>
            <person name="Hendrix R.W."/>
            <person name="Hatfull G.F."/>
        </authorList>
    </citation>
    <scope>NUCLEOTIDE SEQUENCE [LARGE SCALE GENOMIC DNA]</scope>
    <source>
        <strain evidence="2 3">PUDD_83A45</strain>
    </source>
</reference>
<dbReference type="GO" id="GO:0016887">
    <property type="term" value="F:ATP hydrolysis activity"/>
    <property type="evidence" value="ECO:0007669"/>
    <property type="project" value="InterPro"/>
</dbReference>
<dbReference type="EMBL" id="CP012342">
    <property type="protein sequence ID" value="AKV57985.1"/>
    <property type="molecule type" value="Genomic_DNA"/>
</dbReference>
<dbReference type="PATRIC" id="fig|156976.3.peg.197"/>
<dbReference type="GO" id="GO:0005524">
    <property type="term" value="F:ATP binding"/>
    <property type="evidence" value="ECO:0007669"/>
    <property type="project" value="InterPro"/>
</dbReference>
<accession>A0A0K1R981</accession>
<dbReference type="Pfam" id="PF13304">
    <property type="entry name" value="AAA_21"/>
    <property type="match status" value="2"/>
</dbReference>
<proteinExistence type="predicted"/>
<dbReference type="PANTHER" id="PTHR40396">
    <property type="entry name" value="ATPASE-LIKE PROTEIN"/>
    <property type="match status" value="1"/>
</dbReference>
<sequence>MPVSVLLGANASGKSNLLEAMVFAFRAMKLSATAWLDVDHYEYDSTIPTPFSLDQDSQGEPSFFEFDFVAKGRRYLYGFTFGRSGVVEEWMSYVPSVRWTSVFNRIAQPEVEWEWNSSAVSRTLQREIERADVRELAVSHALRGKLGLIYESVSALLDGVNYLPLGDSQKDQRLSQLARAMRKGQVKLSEVTQMMQAADTGIVDVSIDEENLSPSLAELAKILTQRLEDVSKDEKGSLKGFHMAHEPGAYIDISDAELKAIAYQLMFTHRGDSSNHTLKMAAQSDGTLTWLSVAPIIVDALRNGHVVIADELDSSLHVQLLELVVTAFTDETINVNGAQLIFSSHDTNLLEHMRALGLDTDAFWFVEKLQSGASEVFPLSGFENRKDANYERRYLDGRYGALPRVSPALIRGLVLEAVGEGPEAADGS</sequence>
<evidence type="ECO:0000259" key="1">
    <source>
        <dbReference type="Pfam" id="PF13304"/>
    </source>
</evidence>
<name>A0A0K1R981_9CORY</name>
<dbReference type="Gene3D" id="3.40.50.300">
    <property type="entry name" value="P-loop containing nucleotide triphosphate hydrolases"/>
    <property type="match status" value="1"/>
</dbReference>
<keyword evidence="3" id="KW-1185">Reference proteome</keyword>
<protein>
    <recommendedName>
        <fullName evidence="1">ATPase AAA-type core domain-containing protein</fullName>
    </recommendedName>
</protein>
<dbReference type="KEGG" id="crie:AK829_01025"/>
<dbReference type="STRING" id="156976.AK829_01025"/>
<evidence type="ECO:0000313" key="3">
    <source>
        <dbReference type="Proteomes" id="UP000060016"/>
    </source>
</evidence>
<feature type="domain" description="ATPase AAA-type core" evidence="1">
    <location>
        <begin position="4"/>
        <end position="99"/>
    </location>
</feature>
<dbReference type="PANTHER" id="PTHR40396:SF1">
    <property type="entry name" value="ATPASE AAA-TYPE CORE DOMAIN-CONTAINING PROTEIN"/>
    <property type="match status" value="1"/>
</dbReference>
<dbReference type="InterPro" id="IPR003959">
    <property type="entry name" value="ATPase_AAA_core"/>
</dbReference>
<organism evidence="2 3">
    <name type="scientific">Corynebacterium riegelii</name>
    <dbReference type="NCBI Taxonomy" id="156976"/>
    <lineage>
        <taxon>Bacteria</taxon>
        <taxon>Bacillati</taxon>
        <taxon>Actinomycetota</taxon>
        <taxon>Actinomycetes</taxon>
        <taxon>Mycobacteriales</taxon>
        <taxon>Corynebacteriaceae</taxon>
        <taxon>Corynebacterium</taxon>
    </lineage>
</organism>
<dbReference type="AlphaFoldDB" id="A0A0K1R981"/>
<dbReference type="SUPFAM" id="SSF52540">
    <property type="entry name" value="P-loop containing nucleoside triphosphate hydrolases"/>
    <property type="match status" value="1"/>
</dbReference>
<feature type="domain" description="ATPase AAA-type core" evidence="1">
    <location>
        <begin position="237"/>
        <end position="351"/>
    </location>
</feature>